<evidence type="ECO:0000256" key="1">
    <source>
        <dbReference type="SAM" id="Phobius"/>
    </source>
</evidence>
<gene>
    <name evidence="2" type="ORF">SAMN04490244_103164</name>
</gene>
<feature type="transmembrane region" description="Helical" evidence="1">
    <location>
        <begin position="7"/>
        <end position="29"/>
    </location>
</feature>
<evidence type="ECO:0000313" key="2">
    <source>
        <dbReference type="EMBL" id="SER83296.1"/>
    </source>
</evidence>
<keyword evidence="1" id="KW-0812">Transmembrane</keyword>
<keyword evidence="1" id="KW-1133">Transmembrane helix</keyword>
<feature type="transmembrane region" description="Helical" evidence="1">
    <location>
        <begin position="82"/>
        <end position="104"/>
    </location>
</feature>
<accession>A0A1H9SE24</accession>
<dbReference type="RefSeq" id="WP_092690099.1">
    <property type="nucleotide sequence ID" value="NZ_CBDDGO010000004.1"/>
</dbReference>
<organism evidence="2 3">
    <name type="scientific">Tranquillimonas rosea</name>
    <dbReference type="NCBI Taxonomy" id="641238"/>
    <lineage>
        <taxon>Bacteria</taxon>
        <taxon>Pseudomonadati</taxon>
        <taxon>Pseudomonadota</taxon>
        <taxon>Alphaproteobacteria</taxon>
        <taxon>Rhodobacterales</taxon>
        <taxon>Roseobacteraceae</taxon>
        <taxon>Tranquillimonas</taxon>
    </lineage>
</organism>
<reference evidence="2 3" key="1">
    <citation type="submission" date="2016-10" db="EMBL/GenBank/DDBJ databases">
        <authorList>
            <person name="de Groot N.N."/>
        </authorList>
    </citation>
    <scope>NUCLEOTIDE SEQUENCE [LARGE SCALE GENOMIC DNA]</scope>
    <source>
        <strain evidence="2 3">DSM 23042</strain>
    </source>
</reference>
<evidence type="ECO:0000313" key="3">
    <source>
        <dbReference type="Proteomes" id="UP000198885"/>
    </source>
</evidence>
<dbReference type="Proteomes" id="UP000198885">
    <property type="component" value="Unassembled WGS sequence"/>
</dbReference>
<keyword evidence="1" id="KW-0472">Membrane</keyword>
<keyword evidence="3" id="KW-1185">Reference proteome</keyword>
<feature type="transmembrane region" description="Helical" evidence="1">
    <location>
        <begin position="41"/>
        <end position="62"/>
    </location>
</feature>
<dbReference type="AlphaFoldDB" id="A0A1H9SE24"/>
<dbReference type="EMBL" id="FOGU01000003">
    <property type="protein sequence ID" value="SER83296.1"/>
    <property type="molecule type" value="Genomic_DNA"/>
</dbReference>
<sequence>MTLTLELALPLIVLAVAAAAVPLAICRVWPPRGDAGLALRGLLAALVLVVLAAGLFAVLYAVGGARLGAAAQSAPLASVWHFLWLGTMSALVWAPFLLLTILGLGRRLRAARQAEEIRNG</sequence>
<protein>
    <submittedName>
        <fullName evidence="2">Uncharacterized protein</fullName>
    </submittedName>
</protein>
<dbReference type="STRING" id="641238.SAMN04490244_103164"/>
<proteinExistence type="predicted"/>
<name>A0A1H9SE24_9RHOB</name>